<reference evidence="7 8" key="1">
    <citation type="submission" date="2020-06" db="EMBL/GenBank/DDBJ databases">
        <authorList>
            <person name="Criscuolo A."/>
        </authorList>
    </citation>
    <scope>NUCLEOTIDE SEQUENCE [LARGE SCALE GENOMIC DNA]</scope>
    <source>
        <strain evidence="7">1804121828</strain>
    </source>
</reference>
<proteinExistence type="inferred from homology"/>
<evidence type="ECO:0000313" key="8">
    <source>
        <dbReference type="Proteomes" id="UP000586454"/>
    </source>
</evidence>
<keyword evidence="8" id="KW-1185">Reference proteome</keyword>
<dbReference type="RefSeq" id="WP_180499269.1">
    <property type="nucleotide sequence ID" value="NZ_CAIJCS010000015.1"/>
</dbReference>
<evidence type="ECO:0000256" key="1">
    <source>
        <dbReference type="ARBA" id="ARBA00022603"/>
    </source>
</evidence>
<feature type="binding site" evidence="4">
    <location>
        <position position="278"/>
    </location>
    <ligand>
        <name>S-adenosyl-L-methionine</name>
        <dbReference type="ChEBI" id="CHEBI:59789"/>
    </ligand>
</feature>
<dbReference type="AlphaFoldDB" id="A0A6V6Y1D1"/>
<feature type="active site" evidence="5">
    <location>
        <position position="399"/>
    </location>
</feature>
<sequence>MAKKYREGEIVERHFPNRSVVKTEDGTEIHVKGGLPGQKVGVRITRNRANNKKGKILETLAPSPMETAPDCPHAPVCGGCMYQTISYEQESALKKEMLDDLYGRDVPYTMAPQTYHYRNKMEYTFGDEEKGGPLTLGLHHKKGFYDIVSTTGCLLVPEDMETIRAEVERYFRELNTPFYHRMRHEGTLRYLVVRHARATDSYLVNLVTSSDPVDEEAFVAFLQGLELQGTIASIYHTISDDWADAIKPEKIVHLAGDEYLEERLLDLNFQIAPFSFFQPNPDTATLIYEKARALAGREKGVVYDLYSGTGTIGQILAQEAKEVIGIEIVESAVEDANRAAKANGIENARFLAGDVLELIDTLTTRPDLLVVDPPRDGIHPKAIDKLAALNAPRILYISCNPVTQKRDIEILKASGYKVEHLEAVDQFPRTAHVESVVLMSRK</sequence>
<feature type="active site" description="Nucleophile" evidence="4">
    <location>
        <position position="399"/>
    </location>
</feature>
<protein>
    <submittedName>
        <fullName evidence="7">23S rRNA (Uracil-5-)-methyltransferase RumA</fullName>
    </submittedName>
</protein>
<dbReference type="GO" id="GO:0070475">
    <property type="term" value="P:rRNA base methylation"/>
    <property type="evidence" value="ECO:0007669"/>
    <property type="project" value="TreeGrafter"/>
</dbReference>
<dbReference type="Gene3D" id="3.40.50.150">
    <property type="entry name" value="Vaccinia Virus protein VP39"/>
    <property type="match status" value="1"/>
</dbReference>
<keyword evidence="3 4" id="KW-0949">S-adenosyl-L-methionine</keyword>
<dbReference type="Gene3D" id="2.40.50.1070">
    <property type="match status" value="1"/>
</dbReference>
<gene>
    <name evidence="7" type="ORF">PEPNEM18_00691</name>
</gene>
<feature type="binding site" evidence="4">
    <location>
        <position position="306"/>
    </location>
    <ligand>
        <name>S-adenosyl-L-methionine</name>
        <dbReference type="ChEBI" id="CHEBI:59789"/>
    </ligand>
</feature>
<evidence type="ECO:0000256" key="2">
    <source>
        <dbReference type="ARBA" id="ARBA00022679"/>
    </source>
</evidence>
<dbReference type="PANTHER" id="PTHR11061">
    <property type="entry name" value="RNA M5U METHYLTRANSFERASE"/>
    <property type="match status" value="1"/>
</dbReference>
<evidence type="ECO:0000259" key="6">
    <source>
        <dbReference type="PROSITE" id="PS50926"/>
    </source>
</evidence>
<evidence type="ECO:0000256" key="3">
    <source>
        <dbReference type="ARBA" id="ARBA00022691"/>
    </source>
</evidence>
<comment type="similarity">
    <text evidence="4">Belongs to the class I-like SAM-binding methyltransferase superfamily. RNA M5U methyltransferase family.</text>
</comment>
<dbReference type="InterPro" id="IPR012340">
    <property type="entry name" value="NA-bd_OB-fold"/>
</dbReference>
<organism evidence="7 8">
    <name type="scientific">Aedoeadaptatus nemausensis</name>
    <dbReference type="NCBI Taxonomy" id="2582829"/>
    <lineage>
        <taxon>Bacteria</taxon>
        <taxon>Bacillati</taxon>
        <taxon>Bacillota</taxon>
        <taxon>Tissierellia</taxon>
        <taxon>Tissierellales</taxon>
        <taxon>Peptoniphilaceae</taxon>
        <taxon>Aedoeadaptatus</taxon>
    </lineage>
</organism>
<dbReference type="Gene3D" id="2.40.50.140">
    <property type="entry name" value="Nucleic acid-binding proteins"/>
    <property type="match status" value="1"/>
</dbReference>
<dbReference type="NCBIfam" id="TIGR00479">
    <property type="entry name" value="rumA"/>
    <property type="match status" value="1"/>
</dbReference>
<comment type="caution">
    <text evidence="7">The sequence shown here is derived from an EMBL/GenBank/DDBJ whole genome shotgun (WGS) entry which is preliminary data.</text>
</comment>
<dbReference type="PROSITE" id="PS50926">
    <property type="entry name" value="TRAM"/>
    <property type="match status" value="1"/>
</dbReference>
<dbReference type="SUPFAM" id="SSF53335">
    <property type="entry name" value="S-adenosyl-L-methionine-dependent methyltransferases"/>
    <property type="match status" value="1"/>
</dbReference>
<dbReference type="InterPro" id="IPR002792">
    <property type="entry name" value="TRAM_dom"/>
</dbReference>
<dbReference type="PROSITE" id="PS01230">
    <property type="entry name" value="TRMA_1"/>
    <property type="match status" value="1"/>
</dbReference>
<dbReference type="EMBL" id="CAIJCS010000015">
    <property type="protein sequence ID" value="CAC9928618.1"/>
    <property type="molecule type" value="Genomic_DNA"/>
</dbReference>
<name>A0A6V6Y1D1_9FIRM</name>
<dbReference type="Proteomes" id="UP000586454">
    <property type="component" value="Unassembled WGS sequence"/>
</dbReference>
<feature type="binding site" evidence="4">
    <location>
        <position position="372"/>
    </location>
    <ligand>
        <name>S-adenosyl-L-methionine</name>
        <dbReference type="ChEBI" id="CHEBI:59789"/>
    </ligand>
</feature>
<dbReference type="GO" id="GO:0070041">
    <property type="term" value="F:rRNA (uridine-C5-)-methyltransferase activity"/>
    <property type="evidence" value="ECO:0007669"/>
    <property type="project" value="TreeGrafter"/>
</dbReference>
<dbReference type="CDD" id="cd02440">
    <property type="entry name" value="AdoMet_MTases"/>
    <property type="match status" value="1"/>
</dbReference>
<dbReference type="InterPro" id="IPR010280">
    <property type="entry name" value="U5_MeTrfase_fam"/>
</dbReference>
<evidence type="ECO:0000313" key="7">
    <source>
        <dbReference type="EMBL" id="CAC9928618.1"/>
    </source>
</evidence>
<accession>A0A6V6Y1D1</accession>
<keyword evidence="2 4" id="KW-0808">Transferase</keyword>
<dbReference type="Pfam" id="PF05958">
    <property type="entry name" value="tRNA_U5-meth_tr"/>
    <property type="match status" value="1"/>
</dbReference>
<evidence type="ECO:0000256" key="5">
    <source>
        <dbReference type="PROSITE-ProRule" id="PRU10015"/>
    </source>
</evidence>
<dbReference type="InterPro" id="IPR030390">
    <property type="entry name" value="MeTrfase_TrmA_AS"/>
</dbReference>
<dbReference type="PROSITE" id="PS51687">
    <property type="entry name" value="SAM_MT_RNA_M5U"/>
    <property type="match status" value="1"/>
</dbReference>
<feature type="binding site" evidence="4">
    <location>
        <position position="327"/>
    </location>
    <ligand>
        <name>S-adenosyl-L-methionine</name>
        <dbReference type="ChEBI" id="CHEBI:59789"/>
    </ligand>
</feature>
<feature type="domain" description="TRAM" evidence="6">
    <location>
        <begin position="1"/>
        <end position="58"/>
    </location>
</feature>
<dbReference type="InterPro" id="IPR029063">
    <property type="entry name" value="SAM-dependent_MTases_sf"/>
</dbReference>
<evidence type="ECO:0000256" key="4">
    <source>
        <dbReference type="PROSITE-ProRule" id="PRU01024"/>
    </source>
</evidence>
<keyword evidence="1 4" id="KW-0489">Methyltransferase</keyword>
<dbReference type="PANTHER" id="PTHR11061:SF30">
    <property type="entry name" value="TRNA (URACIL(54)-C(5))-METHYLTRANSFERASE"/>
    <property type="match status" value="1"/>
</dbReference>